<keyword evidence="5" id="KW-0645">Protease</keyword>
<name>A0A8H5TMX2_FUSHE</name>
<dbReference type="EMBL" id="JAAGWQ010000061">
    <property type="protein sequence ID" value="KAF5672328.1"/>
    <property type="molecule type" value="Genomic_DNA"/>
</dbReference>
<dbReference type="GO" id="GO:0004177">
    <property type="term" value="F:aminopeptidase activity"/>
    <property type="evidence" value="ECO:0007669"/>
    <property type="project" value="UniProtKB-KW"/>
</dbReference>
<comment type="similarity">
    <text evidence="1">Belongs to the peptidase S33 family.</text>
</comment>
<organism evidence="5 6">
    <name type="scientific">Fusarium heterosporum</name>
    <dbReference type="NCBI Taxonomy" id="42747"/>
    <lineage>
        <taxon>Eukaryota</taxon>
        <taxon>Fungi</taxon>
        <taxon>Dikarya</taxon>
        <taxon>Ascomycota</taxon>
        <taxon>Pezizomycotina</taxon>
        <taxon>Sordariomycetes</taxon>
        <taxon>Hypocreomycetidae</taxon>
        <taxon>Hypocreales</taxon>
        <taxon>Nectriaceae</taxon>
        <taxon>Fusarium</taxon>
        <taxon>Fusarium heterosporum species complex</taxon>
    </lineage>
</organism>
<dbReference type="InterPro" id="IPR000073">
    <property type="entry name" value="AB_hydrolase_1"/>
</dbReference>
<comment type="caution">
    <text evidence="5">The sequence shown here is derived from an EMBL/GenBank/DDBJ whole genome shotgun (WGS) entry which is preliminary data.</text>
</comment>
<sequence>MKLDNTLIVLAALGLGCKPATCHSHKMIYDFKKIEPSTNLTWKPCFDSFTCSRLQVPLDYSNKNLGTTSIAFLKVAGQNATADSPSIVLIPGGPGNSGVDLLRSSVEEAKQIFGEKYNIVSFDPRGVDNSGPSLDCFPGNPEARKTFQRLHNTGVTNVSTTSLEEQYYSSSIYGEWCNHAVKTKYPHGYYVTTPAVARDLLAFVEAEGRLAGKTPSKTKLWAYGVSYGTVIGATFASMFPNRVGRVVLDGIVDAELYYRNAYTANLAQMDEAMDKFSTLCHSAGPKKCSFWGPTPKNITARLDNIINQLQSHPVPISGVQSQALPEMVTYSDLKALFLNSIYAPIREFPKMAEVLHQVEYGNVSALAGAFESSIIPTDANHIIQCSDASKTNSLKTIEDFKSYVEYAVRKSKYIGDIYPIYVDTILCRSFRTHLPDSMLVNGSKIGLDKQTSFPILFTSNTIDPITPLVSAQKSSARFPGSVLLKQEAIGVSRLNLGYT</sequence>
<feature type="signal peptide" evidence="3">
    <location>
        <begin position="1"/>
        <end position="22"/>
    </location>
</feature>
<evidence type="ECO:0000313" key="5">
    <source>
        <dbReference type="EMBL" id="KAF5672328.1"/>
    </source>
</evidence>
<evidence type="ECO:0000256" key="1">
    <source>
        <dbReference type="ARBA" id="ARBA00010088"/>
    </source>
</evidence>
<dbReference type="InterPro" id="IPR029058">
    <property type="entry name" value="AB_hydrolase_fold"/>
</dbReference>
<keyword evidence="3" id="KW-0732">Signal</keyword>
<dbReference type="OrthoDB" id="425534at2759"/>
<dbReference type="PANTHER" id="PTHR43248:SF25">
    <property type="entry name" value="AB HYDROLASE-1 DOMAIN-CONTAINING PROTEIN-RELATED"/>
    <property type="match status" value="1"/>
</dbReference>
<dbReference type="PROSITE" id="PS51257">
    <property type="entry name" value="PROKAR_LIPOPROTEIN"/>
    <property type="match status" value="1"/>
</dbReference>
<dbReference type="Proteomes" id="UP000567885">
    <property type="component" value="Unassembled WGS sequence"/>
</dbReference>
<evidence type="ECO:0000256" key="2">
    <source>
        <dbReference type="ARBA" id="ARBA00022801"/>
    </source>
</evidence>
<dbReference type="AlphaFoldDB" id="A0A8H5TMX2"/>
<dbReference type="Pfam" id="PF00561">
    <property type="entry name" value="Abhydrolase_1"/>
    <property type="match status" value="1"/>
</dbReference>
<reference evidence="5 6" key="1">
    <citation type="submission" date="2020-05" db="EMBL/GenBank/DDBJ databases">
        <title>Identification and distribution of gene clusters putatively required for synthesis of sphingolipid metabolism inhibitors in phylogenetically diverse species of the filamentous fungus Fusarium.</title>
        <authorList>
            <person name="Kim H.-S."/>
            <person name="Busman M."/>
            <person name="Brown D.W."/>
            <person name="Divon H."/>
            <person name="Uhlig S."/>
            <person name="Proctor R.H."/>
        </authorList>
    </citation>
    <scope>NUCLEOTIDE SEQUENCE [LARGE SCALE GENOMIC DNA]</scope>
    <source>
        <strain evidence="5 6">NRRL 20693</strain>
    </source>
</reference>
<keyword evidence="2" id="KW-0378">Hydrolase</keyword>
<gene>
    <name evidence="5" type="ORF">FHETE_3826</name>
</gene>
<dbReference type="PANTHER" id="PTHR43248">
    <property type="entry name" value="2-SUCCINYL-6-HYDROXY-2,4-CYCLOHEXADIENE-1-CARBOXYLATE SYNTHASE"/>
    <property type="match status" value="1"/>
</dbReference>
<dbReference type="InterPro" id="IPR051601">
    <property type="entry name" value="Serine_prot/Carboxylest_S33"/>
</dbReference>
<protein>
    <submittedName>
        <fullName evidence="5">Peptidase S33 tripeptidyl aminopeptidase C-terminal</fullName>
    </submittedName>
</protein>
<feature type="chain" id="PRO_5034209804" evidence="3">
    <location>
        <begin position="23"/>
        <end position="499"/>
    </location>
</feature>
<feature type="domain" description="AB hydrolase-1" evidence="4">
    <location>
        <begin position="85"/>
        <end position="255"/>
    </location>
</feature>
<keyword evidence="6" id="KW-1185">Reference proteome</keyword>
<evidence type="ECO:0000256" key="3">
    <source>
        <dbReference type="SAM" id="SignalP"/>
    </source>
</evidence>
<dbReference type="SUPFAM" id="SSF53474">
    <property type="entry name" value="alpha/beta-Hydrolases"/>
    <property type="match status" value="1"/>
</dbReference>
<keyword evidence="5" id="KW-0031">Aminopeptidase</keyword>
<accession>A0A8H5TMX2</accession>
<proteinExistence type="inferred from homology"/>
<evidence type="ECO:0000259" key="4">
    <source>
        <dbReference type="Pfam" id="PF00561"/>
    </source>
</evidence>
<evidence type="ECO:0000313" key="6">
    <source>
        <dbReference type="Proteomes" id="UP000567885"/>
    </source>
</evidence>
<dbReference type="Gene3D" id="3.40.50.1820">
    <property type="entry name" value="alpha/beta hydrolase"/>
    <property type="match status" value="1"/>
</dbReference>